<proteinExistence type="predicted"/>
<comment type="caution">
    <text evidence="1">The sequence shown here is derived from an EMBL/GenBank/DDBJ whole genome shotgun (WGS) entry which is preliminary data.</text>
</comment>
<dbReference type="HOGENOM" id="CLU_2648365_0_0_11"/>
<dbReference type="AlphaFoldDB" id="S2Z8Z6"/>
<organism evidence="1 2">
    <name type="scientific">Corynebacterium pyruviciproducens ATCC BAA-1742</name>
    <dbReference type="NCBI Taxonomy" id="1125779"/>
    <lineage>
        <taxon>Bacteria</taxon>
        <taxon>Bacillati</taxon>
        <taxon>Actinomycetota</taxon>
        <taxon>Actinomycetes</taxon>
        <taxon>Mycobacteriales</taxon>
        <taxon>Corynebacteriaceae</taxon>
        <taxon>Corynebacterium</taxon>
    </lineage>
</organism>
<accession>S2Z8Z6</accession>
<evidence type="ECO:0000313" key="1">
    <source>
        <dbReference type="EMBL" id="EPD70805.1"/>
    </source>
</evidence>
<name>S2Z8Z6_9CORY</name>
<sequence length="76" mass="8789">MDSNYQCFDTSDGLTYTSEIGTDQQMKIIDTKAGWANLSENRRLWFIRWGITMREDGYFENETDLDLLRGLEIAGA</sequence>
<dbReference type="PATRIC" id="fig|1125779.3.peg.95"/>
<evidence type="ECO:0000313" key="2">
    <source>
        <dbReference type="Proteomes" id="UP000014408"/>
    </source>
</evidence>
<dbReference type="EMBL" id="ATBY01000002">
    <property type="protein sequence ID" value="EPD70805.1"/>
    <property type="molecule type" value="Genomic_DNA"/>
</dbReference>
<dbReference type="Proteomes" id="UP000014408">
    <property type="component" value="Unassembled WGS sequence"/>
</dbReference>
<gene>
    <name evidence="1" type="ORF">HMPREF1219_00098</name>
</gene>
<reference evidence="1 2" key="1">
    <citation type="submission" date="2013-05" db="EMBL/GenBank/DDBJ databases">
        <title>The Genome Sequence of Corynebacterium pyruviciproducens 1773O (ATCC BAA-1742).</title>
        <authorList>
            <consortium name="The Broad Institute Genomics Platform"/>
            <person name="Earl A."/>
            <person name="Ward D."/>
            <person name="Feldgarden M."/>
            <person name="Gevers D."/>
            <person name="Tong J."/>
            <person name="Walker B."/>
            <person name="Young S."/>
            <person name="Zeng Q."/>
            <person name="Gargeya S."/>
            <person name="Fitzgerald M."/>
            <person name="Haas B."/>
            <person name="Abouelleil A."/>
            <person name="Allen A.W."/>
            <person name="Alvarado L."/>
            <person name="Arachchi H.M."/>
            <person name="Berlin A.M."/>
            <person name="Chapman S.B."/>
            <person name="Gainer-Dewar J."/>
            <person name="Goldberg J."/>
            <person name="Griggs A."/>
            <person name="Gujja S."/>
            <person name="Hansen M."/>
            <person name="Howarth C."/>
            <person name="Imamovic A."/>
            <person name="Ireland A."/>
            <person name="Larimer J."/>
            <person name="McCowan C."/>
            <person name="Murphy C."/>
            <person name="Pearson M."/>
            <person name="Poon T.W."/>
            <person name="Priest M."/>
            <person name="Roberts A."/>
            <person name="Saif S."/>
            <person name="Shea T."/>
            <person name="Sisk P."/>
            <person name="Sykes S."/>
            <person name="Wortman J."/>
            <person name="Nusbaum C."/>
            <person name="Birren B."/>
        </authorList>
    </citation>
    <scope>NUCLEOTIDE SEQUENCE [LARGE SCALE GENOMIC DNA]</scope>
    <source>
        <strain evidence="1 2">ATCC BAA-1742</strain>
    </source>
</reference>
<keyword evidence="2" id="KW-1185">Reference proteome</keyword>
<protein>
    <submittedName>
        <fullName evidence="1">Uncharacterized protein</fullName>
    </submittedName>
</protein>